<dbReference type="PROSITE" id="PS50011">
    <property type="entry name" value="PROTEIN_KINASE_DOM"/>
    <property type="match status" value="1"/>
</dbReference>
<name>A0A9Q1CQM0_HOLLE</name>
<keyword evidence="4 8" id="KW-0472">Membrane</keyword>
<dbReference type="GO" id="GO:0007169">
    <property type="term" value="P:cell surface receptor protein tyrosine kinase signaling pathway"/>
    <property type="evidence" value="ECO:0007669"/>
    <property type="project" value="TreeGrafter"/>
</dbReference>
<keyword evidence="5" id="KW-1015">Disulfide bond</keyword>
<dbReference type="PANTHER" id="PTHR24416">
    <property type="entry name" value="TYROSINE-PROTEIN KINASE RECEPTOR"/>
    <property type="match status" value="1"/>
</dbReference>
<reference evidence="12" key="1">
    <citation type="submission" date="2021-10" db="EMBL/GenBank/DDBJ databases">
        <title>Tropical sea cucumber genome reveals ecological adaptation and Cuvierian tubules defense mechanism.</title>
        <authorList>
            <person name="Chen T."/>
        </authorList>
    </citation>
    <scope>NUCLEOTIDE SEQUENCE</scope>
    <source>
        <strain evidence="12">Nanhai2018</strain>
        <tissue evidence="12">Muscle</tissue>
    </source>
</reference>
<evidence type="ECO:0000256" key="6">
    <source>
        <dbReference type="ARBA" id="ARBA00023180"/>
    </source>
</evidence>
<keyword evidence="12" id="KW-0675">Receptor</keyword>
<evidence type="ECO:0000256" key="2">
    <source>
        <dbReference type="ARBA" id="ARBA00022692"/>
    </source>
</evidence>
<accession>A0A9Q1CQM0</accession>
<dbReference type="PRINTS" id="PR00109">
    <property type="entry name" value="TYRKINASE"/>
</dbReference>
<dbReference type="InterPro" id="IPR007110">
    <property type="entry name" value="Ig-like_dom"/>
</dbReference>
<dbReference type="InterPro" id="IPR011009">
    <property type="entry name" value="Kinase-like_dom_sf"/>
</dbReference>
<evidence type="ECO:0000259" key="11">
    <source>
        <dbReference type="PROSITE" id="PS50835"/>
    </source>
</evidence>
<proteinExistence type="predicted"/>
<feature type="signal peptide" evidence="9">
    <location>
        <begin position="1"/>
        <end position="26"/>
    </location>
</feature>
<evidence type="ECO:0000256" key="5">
    <source>
        <dbReference type="ARBA" id="ARBA00023157"/>
    </source>
</evidence>
<dbReference type="SUPFAM" id="SSF56112">
    <property type="entry name" value="Protein kinase-like (PK-like)"/>
    <property type="match status" value="1"/>
</dbReference>
<dbReference type="Pfam" id="PF07714">
    <property type="entry name" value="PK_Tyr_Ser-Thr"/>
    <property type="match status" value="1"/>
</dbReference>
<dbReference type="GO" id="GO:0005886">
    <property type="term" value="C:plasma membrane"/>
    <property type="evidence" value="ECO:0007669"/>
    <property type="project" value="TreeGrafter"/>
</dbReference>
<evidence type="ECO:0000313" key="12">
    <source>
        <dbReference type="EMBL" id="KAJ8049285.1"/>
    </source>
</evidence>
<keyword evidence="6" id="KW-0325">Glycoprotein</keyword>
<gene>
    <name evidence="12" type="ORF">HOLleu_01967</name>
</gene>
<feature type="binding site" evidence="7">
    <location>
        <position position="577"/>
    </location>
    <ligand>
        <name>Mg(2+)</name>
        <dbReference type="ChEBI" id="CHEBI:18420"/>
    </ligand>
</feature>
<dbReference type="Gene3D" id="2.60.40.10">
    <property type="entry name" value="Immunoglobulins"/>
    <property type="match status" value="3"/>
</dbReference>
<organism evidence="12 13">
    <name type="scientific">Holothuria leucospilota</name>
    <name type="common">Black long sea cucumber</name>
    <name type="synonym">Mertensiothuria leucospilota</name>
    <dbReference type="NCBI Taxonomy" id="206669"/>
    <lineage>
        <taxon>Eukaryota</taxon>
        <taxon>Metazoa</taxon>
        <taxon>Echinodermata</taxon>
        <taxon>Eleutherozoa</taxon>
        <taxon>Echinozoa</taxon>
        <taxon>Holothuroidea</taxon>
        <taxon>Aspidochirotacea</taxon>
        <taxon>Aspidochirotida</taxon>
        <taxon>Holothuriidae</taxon>
        <taxon>Holothuria</taxon>
    </lineage>
</organism>
<keyword evidence="2 8" id="KW-0812">Transmembrane</keyword>
<feature type="chain" id="PRO_5040179404" evidence="9">
    <location>
        <begin position="27"/>
        <end position="714"/>
    </location>
</feature>
<feature type="domain" description="Protein kinase" evidence="10">
    <location>
        <begin position="385"/>
        <end position="697"/>
    </location>
</feature>
<dbReference type="GO" id="GO:0043235">
    <property type="term" value="C:receptor complex"/>
    <property type="evidence" value="ECO:0007669"/>
    <property type="project" value="TreeGrafter"/>
</dbReference>
<dbReference type="GO" id="GO:0046872">
    <property type="term" value="F:metal ion binding"/>
    <property type="evidence" value="ECO:0007669"/>
    <property type="project" value="UniProtKB-KW"/>
</dbReference>
<keyword evidence="12" id="KW-0808">Transferase</keyword>
<evidence type="ECO:0000256" key="4">
    <source>
        <dbReference type="ARBA" id="ARBA00023136"/>
    </source>
</evidence>
<feature type="domain" description="Ig-like" evidence="11">
    <location>
        <begin position="123"/>
        <end position="218"/>
    </location>
</feature>
<dbReference type="GO" id="GO:0005524">
    <property type="term" value="F:ATP binding"/>
    <property type="evidence" value="ECO:0007669"/>
    <property type="project" value="InterPro"/>
</dbReference>
<sequence>MELWWLRGKLSPSLVITLILTIGGQCRVDGMGNATNYRTCIEKESIKLQCTGKATYEKSWKFNGVLLFRNKMLVNSKSSGLYSINSKDELLINNMSVVQEGHYQCENDYTFEVAYYVTVEVLPFVSLTVNNETSSDTFVIENGTTIRSTCYAEGSRPAVDLSWLINSERVDPRLVVLKETSKNDDNGTFNSITTVQFRPKFVQGTLTCVVHSLSRNFFHNVSIYIMVFPSVQLFIQGQSEENDISISEGEDVQCVCITKGSRPSVNITWMVNDDVVSHSSTQVNETSLGSGINKTFDKTSSFILQTGVKAGNITCIVHSLGKRQRYHASFHVKDKSSGRYFYFSIPGFCILFLLLGLIIKKIQDMFRNRRLNMEAESDRRDETPYQFVNTNGSNLSSPPYSKCRARSYASRGKDKISVKNITWLTKLSGEGQMIYWKAKSNSGSTTDVSYIVARSLSETADTSEWRTFRDLARWLASLKKHKNIVITLGIEIAEVPYFIYQTYVGNETLRKFLVKKYKIQSCYHNREDEESVCRMLIKFVCEIADGMLFLTKEKYRHPGLSAQKVLLDQSGRCILYDIWPATLSVQRVRQIMKKPKPPVAWLPPETSQLLQYSHKSDVWSFGTVTWEIYSLGDSPVHRPSVEETGYVVKQNEVLARPDLCPERLYKLLVSTWHASPESRPSFEEIQYVLKCQNTDFVVDENYDAYEDTSSFYYE</sequence>
<feature type="transmembrane region" description="Helical" evidence="8">
    <location>
        <begin position="340"/>
        <end position="359"/>
    </location>
</feature>
<dbReference type="InterPro" id="IPR000719">
    <property type="entry name" value="Prot_kinase_dom"/>
</dbReference>
<evidence type="ECO:0000259" key="10">
    <source>
        <dbReference type="PROSITE" id="PS50011"/>
    </source>
</evidence>
<evidence type="ECO:0000256" key="3">
    <source>
        <dbReference type="ARBA" id="ARBA00022989"/>
    </source>
</evidence>
<dbReference type="PANTHER" id="PTHR24416:SF611">
    <property type="entry name" value="TYROSINE-PROTEIN KINASE TRANSMEMBRANE RECEPTOR ROR"/>
    <property type="match status" value="1"/>
</dbReference>
<dbReference type="SUPFAM" id="SSF48726">
    <property type="entry name" value="Immunoglobulin"/>
    <property type="match status" value="3"/>
</dbReference>
<keyword evidence="9" id="KW-0732">Signal</keyword>
<evidence type="ECO:0000256" key="8">
    <source>
        <dbReference type="SAM" id="Phobius"/>
    </source>
</evidence>
<dbReference type="InterPro" id="IPR036179">
    <property type="entry name" value="Ig-like_dom_sf"/>
</dbReference>
<keyword evidence="13" id="KW-1185">Reference proteome</keyword>
<dbReference type="OrthoDB" id="10015491at2759"/>
<dbReference type="InterPro" id="IPR001245">
    <property type="entry name" value="Ser-Thr/Tyr_kinase_cat_dom"/>
</dbReference>
<keyword evidence="7" id="KW-0460">Magnesium</keyword>
<evidence type="ECO:0000256" key="9">
    <source>
        <dbReference type="SAM" id="SignalP"/>
    </source>
</evidence>
<keyword evidence="3 8" id="KW-1133">Transmembrane helix</keyword>
<evidence type="ECO:0000256" key="7">
    <source>
        <dbReference type="PIRSR" id="PIRSR000615-3"/>
    </source>
</evidence>
<dbReference type="PIRSF" id="PIRSF000615">
    <property type="entry name" value="TyrPK_CSF1-R"/>
    <property type="match status" value="1"/>
</dbReference>
<keyword evidence="12" id="KW-0418">Kinase</keyword>
<dbReference type="PROSITE" id="PS50835">
    <property type="entry name" value="IG_LIKE"/>
    <property type="match status" value="2"/>
</dbReference>
<dbReference type="InterPro" id="IPR013162">
    <property type="entry name" value="CD80_C2-set"/>
</dbReference>
<evidence type="ECO:0000313" key="13">
    <source>
        <dbReference type="Proteomes" id="UP001152320"/>
    </source>
</evidence>
<dbReference type="GO" id="GO:0004714">
    <property type="term" value="F:transmembrane receptor protein tyrosine kinase activity"/>
    <property type="evidence" value="ECO:0007669"/>
    <property type="project" value="TreeGrafter"/>
</dbReference>
<comment type="caution">
    <text evidence="12">The sequence shown here is derived from an EMBL/GenBank/DDBJ whole genome shotgun (WGS) entry which is preliminary data.</text>
</comment>
<dbReference type="EMBL" id="JAIZAY010000001">
    <property type="protein sequence ID" value="KAJ8049285.1"/>
    <property type="molecule type" value="Genomic_DNA"/>
</dbReference>
<keyword evidence="7" id="KW-0479">Metal-binding</keyword>
<feature type="domain" description="Ig-like" evidence="11">
    <location>
        <begin position="229"/>
        <end position="317"/>
    </location>
</feature>
<dbReference type="Gene3D" id="1.10.510.10">
    <property type="entry name" value="Transferase(Phosphotransferase) domain 1"/>
    <property type="match status" value="1"/>
</dbReference>
<evidence type="ECO:0000256" key="1">
    <source>
        <dbReference type="ARBA" id="ARBA00004167"/>
    </source>
</evidence>
<dbReference type="AlphaFoldDB" id="A0A9Q1CQM0"/>
<comment type="subcellular location">
    <subcellularLocation>
        <location evidence="1">Membrane</location>
        <topology evidence="1">Single-pass membrane protein</topology>
    </subcellularLocation>
</comment>
<dbReference type="Proteomes" id="UP001152320">
    <property type="component" value="Chromosome 1"/>
</dbReference>
<dbReference type="Pfam" id="PF08205">
    <property type="entry name" value="C2-set_2"/>
    <property type="match status" value="2"/>
</dbReference>
<protein>
    <submittedName>
        <fullName evidence="12">Tyrosine-protein kinase transmembrane receptor Ror</fullName>
    </submittedName>
</protein>
<dbReference type="InterPro" id="IPR013783">
    <property type="entry name" value="Ig-like_fold"/>
</dbReference>
<dbReference type="InterPro" id="IPR050122">
    <property type="entry name" value="RTK"/>
</dbReference>